<evidence type="ECO:0000256" key="1">
    <source>
        <dbReference type="SAM" id="Phobius"/>
    </source>
</evidence>
<feature type="transmembrane region" description="Helical" evidence="1">
    <location>
        <begin position="16"/>
        <end position="33"/>
    </location>
</feature>
<accession>A0A3S8RW70</accession>
<keyword evidence="1" id="KW-0812">Transmembrane</keyword>
<reference evidence="2 3" key="1">
    <citation type="submission" date="2018-11" db="EMBL/GenBank/DDBJ databases">
        <title>Genome sequencing of Paenibacillus lentus DSM25539(T).</title>
        <authorList>
            <person name="Kook J.-K."/>
            <person name="Park S.-N."/>
            <person name="Lim Y.K."/>
        </authorList>
    </citation>
    <scope>NUCLEOTIDE SEQUENCE [LARGE SCALE GENOMIC DNA]</scope>
    <source>
        <strain evidence="2 3">DSM 25539</strain>
    </source>
</reference>
<dbReference type="KEGG" id="plen:EIM92_14555"/>
<keyword evidence="1" id="KW-0472">Membrane</keyword>
<dbReference type="AlphaFoldDB" id="A0A3S8RW70"/>
<dbReference type="OrthoDB" id="9825938at2"/>
<organism evidence="2 3">
    <name type="scientific">Paenibacillus lentus</name>
    <dbReference type="NCBI Taxonomy" id="1338368"/>
    <lineage>
        <taxon>Bacteria</taxon>
        <taxon>Bacillati</taxon>
        <taxon>Bacillota</taxon>
        <taxon>Bacilli</taxon>
        <taxon>Bacillales</taxon>
        <taxon>Paenibacillaceae</taxon>
        <taxon>Paenibacillus</taxon>
    </lineage>
</organism>
<dbReference type="EMBL" id="CP034248">
    <property type="protein sequence ID" value="AZK47228.1"/>
    <property type="molecule type" value="Genomic_DNA"/>
</dbReference>
<evidence type="ECO:0000313" key="3">
    <source>
        <dbReference type="Proteomes" id="UP000273145"/>
    </source>
</evidence>
<proteinExistence type="predicted"/>
<protein>
    <submittedName>
        <fullName evidence="2">Uncharacterized protein</fullName>
    </submittedName>
</protein>
<sequence length="171" mass="20034">MFDVVANLRELKDLSISKVLIFTSFVLLVLTYIRKNMPEINNEFLDTLALFSKKIGYEEWKSLFSIIQIISAGLVLVLFIVYILCLFLYAIYWGKQDNAPNLRIQRRQWVQNKIPVYTMLSCAFYLNLIGYYYVLEIDIINYYVPLTISLLVLMTGLIAIFGKYAIQNYDH</sequence>
<dbReference type="Proteomes" id="UP000273145">
    <property type="component" value="Chromosome"/>
</dbReference>
<evidence type="ECO:0000313" key="2">
    <source>
        <dbReference type="EMBL" id="AZK47228.1"/>
    </source>
</evidence>
<feature type="transmembrane region" description="Helical" evidence="1">
    <location>
        <begin position="114"/>
        <end position="134"/>
    </location>
</feature>
<keyword evidence="1" id="KW-1133">Transmembrane helix</keyword>
<feature type="transmembrane region" description="Helical" evidence="1">
    <location>
        <begin position="140"/>
        <end position="161"/>
    </location>
</feature>
<feature type="transmembrane region" description="Helical" evidence="1">
    <location>
        <begin position="66"/>
        <end position="93"/>
    </location>
</feature>
<name>A0A3S8RW70_9BACL</name>
<keyword evidence="3" id="KW-1185">Reference proteome</keyword>
<dbReference type="RefSeq" id="WP_125083263.1">
    <property type="nucleotide sequence ID" value="NZ_CP034248.1"/>
</dbReference>
<gene>
    <name evidence="2" type="ORF">EIM92_14555</name>
</gene>